<proteinExistence type="predicted"/>
<name>A0A175R4W3_9HYPH</name>
<keyword evidence="1" id="KW-0472">Membrane</keyword>
<dbReference type="EMBL" id="LDPZ01000039">
    <property type="protein sequence ID" value="KTQ89468.1"/>
    <property type="molecule type" value="Genomic_DNA"/>
</dbReference>
<protein>
    <submittedName>
        <fullName evidence="2">Uncharacterized protein</fullName>
    </submittedName>
</protein>
<dbReference type="AlphaFoldDB" id="A0A175R4W3"/>
<dbReference type="Proteomes" id="UP000078272">
    <property type="component" value="Unassembled WGS sequence"/>
</dbReference>
<sequence>MKSIVSELKTLPTATYVALSTIHPQSQSIIKLRALGALLFEVGRAGSPIGDGAHTRQGNVFWIELPFLGLLFPFSGWVFPKGAASNNRKRSYWKESY</sequence>
<gene>
    <name evidence="2" type="ORF">NS226_16805</name>
</gene>
<accession>A0A175R4W3</accession>
<comment type="caution">
    <text evidence="2">The sequence shown here is derived from an EMBL/GenBank/DDBJ whole genome shotgun (WGS) entry which is preliminary data.</text>
</comment>
<evidence type="ECO:0000313" key="2">
    <source>
        <dbReference type="EMBL" id="KTQ89468.1"/>
    </source>
</evidence>
<keyword evidence="1" id="KW-0812">Transmembrane</keyword>
<feature type="transmembrane region" description="Helical" evidence="1">
    <location>
        <begin position="60"/>
        <end position="80"/>
    </location>
</feature>
<dbReference type="PATRIC" id="fig|401562.3.peg.3092"/>
<reference evidence="2 3" key="1">
    <citation type="journal article" date="2016" name="Front. Microbiol.">
        <title>Genomic Resource of Rice Seed Associated Bacteria.</title>
        <authorList>
            <person name="Midha S."/>
            <person name="Bansal K."/>
            <person name="Sharma S."/>
            <person name="Kumar N."/>
            <person name="Patil P.P."/>
            <person name="Chaudhry V."/>
            <person name="Patil P.B."/>
        </authorList>
    </citation>
    <scope>NUCLEOTIDE SEQUENCE [LARGE SCALE GENOMIC DNA]</scope>
    <source>
        <strain evidence="2 3">NS226</strain>
    </source>
</reference>
<dbReference type="RefSeq" id="WP_058635930.1">
    <property type="nucleotide sequence ID" value="NZ_LDPZ01000039.1"/>
</dbReference>
<evidence type="ECO:0000313" key="3">
    <source>
        <dbReference type="Proteomes" id="UP000078272"/>
    </source>
</evidence>
<keyword evidence="1" id="KW-1133">Transmembrane helix</keyword>
<evidence type="ECO:0000256" key="1">
    <source>
        <dbReference type="SAM" id="Phobius"/>
    </source>
</evidence>
<organism evidence="2 3">
    <name type="scientific">Aureimonas ureilytica</name>
    <dbReference type="NCBI Taxonomy" id="401562"/>
    <lineage>
        <taxon>Bacteria</taxon>
        <taxon>Pseudomonadati</taxon>
        <taxon>Pseudomonadota</taxon>
        <taxon>Alphaproteobacteria</taxon>
        <taxon>Hyphomicrobiales</taxon>
        <taxon>Aurantimonadaceae</taxon>
        <taxon>Aureimonas</taxon>
    </lineage>
</organism>